<feature type="domain" description="C2H2-type" evidence="14">
    <location>
        <begin position="1333"/>
        <end position="1360"/>
    </location>
</feature>
<dbReference type="PROSITE" id="PS00028">
    <property type="entry name" value="ZINC_FINGER_C2H2_1"/>
    <property type="match status" value="28"/>
</dbReference>
<comment type="similarity">
    <text evidence="3">Belongs to the krueppel C2H2-type zinc-finger protein family.</text>
</comment>
<evidence type="ECO:0000256" key="9">
    <source>
        <dbReference type="ARBA" id="ARBA00023125"/>
    </source>
</evidence>
<feature type="compositionally biased region" description="Acidic residues" evidence="13">
    <location>
        <begin position="2074"/>
        <end position="2084"/>
    </location>
</feature>
<evidence type="ECO:0000256" key="13">
    <source>
        <dbReference type="SAM" id="MobiDB-lite"/>
    </source>
</evidence>
<feature type="region of interest" description="Disordered" evidence="13">
    <location>
        <begin position="833"/>
        <end position="856"/>
    </location>
</feature>
<evidence type="ECO:0000256" key="10">
    <source>
        <dbReference type="ARBA" id="ARBA00023163"/>
    </source>
</evidence>
<evidence type="ECO:0000256" key="8">
    <source>
        <dbReference type="ARBA" id="ARBA00023015"/>
    </source>
</evidence>
<dbReference type="FunFam" id="3.30.160.60:FF:001818">
    <property type="entry name" value="GDNF-inducible zinc finger protein 1 isoform X1"/>
    <property type="match status" value="1"/>
</dbReference>
<feature type="compositionally biased region" description="Low complexity" evidence="13">
    <location>
        <begin position="1792"/>
        <end position="1801"/>
    </location>
</feature>
<feature type="region of interest" description="Disordered" evidence="13">
    <location>
        <begin position="1837"/>
        <end position="1862"/>
    </location>
</feature>
<accession>A0AAE0Y4I5</accession>
<reference evidence="15" key="1">
    <citation type="journal article" date="2023" name="G3 (Bethesda)">
        <title>A reference genome for the long-term kleptoplast-retaining sea slug Elysia crispata morphotype clarki.</title>
        <authorList>
            <person name="Eastman K.E."/>
            <person name="Pendleton A.L."/>
            <person name="Shaikh M.A."/>
            <person name="Suttiyut T."/>
            <person name="Ogas R."/>
            <person name="Tomko P."/>
            <person name="Gavelis G."/>
            <person name="Widhalm J.R."/>
            <person name="Wisecaver J.H."/>
        </authorList>
    </citation>
    <scope>NUCLEOTIDE SEQUENCE</scope>
    <source>
        <strain evidence="15">ECLA1</strain>
    </source>
</reference>
<evidence type="ECO:0000256" key="5">
    <source>
        <dbReference type="ARBA" id="ARBA00022737"/>
    </source>
</evidence>
<dbReference type="PROSITE" id="PS50157">
    <property type="entry name" value="ZINC_FINGER_C2H2_2"/>
    <property type="match status" value="29"/>
</dbReference>
<dbReference type="SMART" id="SM00355">
    <property type="entry name" value="ZnF_C2H2"/>
    <property type="match status" value="29"/>
</dbReference>
<feature type="domain" description="C2H2-type" evidence="14">
    <location>
        <begin position="142"/>
        <end position="169"/>
    </location>
</feature>
<feature type="domain" description="C2H2-type" evidence="14">
    <location>
        <begin position="1985"/>
        <end position="2013"/>
    </location>
</feature>
<dbReference type="Pfam" id="PF12874">
    <property type="entry name" value="zf-met"/>
    <property type="match status" value="1"/>
</dbReference>
<feature type="domain" description="C2H2-type" evidence="14">
    <location>
        <begin position="1176"/>
        <end position="1205"/>
    </location>
</feature>
<dbReference type="GO" id="GO:0000981">
    <property type="term" value="F:DNA-binding transcription factor activity, RNA polymerase II-specific"/>
    <property type="evidence" value="ECO:0007669"/>
    <property type="project" value="TreeGrafter"/>
</dbReference>
<feature type="domain" description="C2H2-type" evidence="14">
    <location>
        <begin position="1888"/>
        <end position="1915"/>
    </location>
</feature>
<feature type="region of interest" description="Disordered" evidence="13">
    <location>
        <begin position="1374"/>
        <end position="1397"/>
    </location>
</feature>
<dbReference type="Pfam" id="PF13912">
    <property type="entry name" value="zf-C2H2_6"/>
    <property type="match status" value="1"/>
</dbReference>
<dbReference type="FunFam" id="3.30.160.60:FF:000193">
    <property type="entry name" value="Zinc finger protein 300"/>
    <property type="match status" value="2"/>
</dbReference>
<keyword evidence="6 12" id="KW-0863">Zinc-finger</keyword>
<feature type="region of interest" description="Disordered" evidence="13">
    <location>
        <begin position="2047"/>
        <end position="2090"/>
    </location>
</feature>
<feature type="domain" description="C2H2-type" evidence="14">
    <location>
        <begin position="1099"/>
        <end position="1126"/>
    </location>
</feature>
<feature type="domain" description="C2H2-type" evidence="14">
    <location>
        <begin position="602"/>
        <end position="629"/>
    </location>
</feature>
<feature type="domain" description="C2H2-type" evidence="14">
    <location>
        <begin position="302"/>
        <end position="329"/>
    </location>
</feature>
<feature type="compositionally biased region" description="Polar residues" evidence="13">
    <location>
        <begin position="2047"/>
        <end position="2060"/>
    </location>
</feature>
<dbReference type="InterPro" id="IPR036236">
    <property type="entry name" value="Znf_C2H2_sf"/>
</dbReference>
<dbReference type="PANTHER" id="PTHR24396">
    <property type="entry name" value="ZINC FINGER PROTEIN"/>
    <property type="match status" value="1"/>
</dbReference>
<evidence type="ECO:0000313" key="15">
    <source>
        <dbReference type="EMBL" id="KAK3731759.1"/>
    </source>
</evidence>
<comment type="caution">
    <text evidence="15">The sequence shown here is derived from an EMBL/GenBank/DDBJ whole genome shotgun (WGS) entry which is preliminary data.</text>
</comment>
<feature type="domain" description="C2H2-type" evidence="14">
    <location>
        <begin position="1304"/>
        <end position="1331"/>
    </location>
</feature>
<feature type="region of interest" description="Disordered" evidence="13">
    <location>
        <begin position="463"/>
        <end position="493"/>
    </location>
</feature>
<evidence type="ECO:0000256" key="3">
    <source>
        <dbReference type="ARBA" id="ARBA00006991"/>
    </source>
</evidence>
<dbReference type="PANTHER" id="PTHR24396:SF19">
    <property type="entry name" value="FI01119P"/>
    <property type="match status" value="1"/>
</dbReference>
<sequence length="2110" mass="232788">MSFDGQSLQHIQVENVIDYAQYINQVAGLDAGIQGLHSLQSLPDGTTVAFIDASIFDASQILDNGAIEVQTLTDASQELQQQVVLEPTTLQQITLQNPPPEPQDVKPPIGKGPFNCTLCDKVFNKWNQLQRHMKTHDEDKPFRCSQCPQSFNIESNLLLHLATHVGPDQDPRCPECGKKFSRVASLKAHIMLHEKEESLMCPECGDEFTVQHQLDKHMETHRSDVVRVHKCRQCNQEFTKMSALKEHMKEHYKVRASLTHRSYKRNLDRSGFCHKCKHCTKTFQKPSQLERHERIHTGERPFECNICQRTFNQKGALQMHMAKHTGSRPHKCTFCPQSFSQKGNLRAHIKRVHTLNKSDCDVVYKCEECSCMFRRLGSLNAHISRAHADQGDSTQTSVQDIKTPALPLGDLTDSSILPDMMGLDHVGSGTDLVDPSLGEGQVLHGSLDQGASDILQQALENSGLPSTVDDDQEGDIANATNGTSNSISKSGDGIISVSSGGPAVVTVTSRTGQPSLSRQGTMAVHDSATGMLKRHYIRKVNGIRWHQCTYCSKEFKKPSDLVRHIRIHTHEKPYKCSQCFSAFAVKSTLTAHVKTHTGVKEFRCEVCSKMFSTQGSLKVHLRLHTGAKPFSCTQCDKKFRTSAHCKSHIMSHFKDPDSKPRSRRPFKRDPQQSSLLAEIPLQEPILITDNGLIQQPPRNNSMFPPYTNENGNSERPYRCQHCRRGFKKSSHLKQHIRSHTGEKPFRCNLCLRSFVSSGVLKAHARTHSGLKSFKCVVCDTMFTTSGSLKRHMSTHSEVRPFMCPYCQKTFKTAVNCKKHMKTHRHELAMQHYRTVSDPQEGGDEAEEEENREDEEVEVVEDVSFQPQTMADLRAVQQLELRHPAAPSDLQVVEMSQADLQAAGVTAEALSLDGGLSQSFGQGMFGQNFTLVGQQQFVQLGQNQEGQAGQQGDDGLQRVTVQLENASEQPATQFTYQPQSWKSAADESQNQETTIHIINRGSTIQEETEQETVDGDEEDAGMDQLREDGEIEDSGLLEAIGVESGASVDTPATLLSGPQHIGASPTVGRRGFRCQICNKMFKRSGHLSQHMRLHTNSKYLRCPECPKSFSSAAVLRGHLRVHQDLQAHMCSICNAAFSTPGALRKHMLQHNSQPMLSGSVGLEASSTSAEGLTSEEYTCVLCNQQFRNAAQLRRHVKDCQANATVPETTIIAVRPNDENRAPKRGTQRRRPLVQQIVSEEQVSISEKILIESTSEKDRISMPKEVENQSIKRGRFANMCAHCPKSFKKPSDLQRHMRIHTGEKPFTCHICNRSFTVKSTLDSHLKTHGSSKKTFVCHVCQSLFSTKGSLKVHMRLHTGAKPFKCTHCDQRFRTSGHRKSHMVSHFKPEGPVKKKPSKPVAHQPLVNINTSQNAPVPQQAQQTQQQILCLFTKDNVGQPTGNQVLAMDQTMPGQVLGVDQGLANQVISVDQSLLQNQALVPVQLAVNDNAATLETQTLPTQIAVPQGIENNGLQLQIAPLGQLNQGFQISGMEQGFLQQAVQIDASLLQQLQQNGFITINPNGIQPNITADLSQVGGEIGANIVLSGAAPPNVNENGLISQQSISGTNEVLMRHPGLQDTDGSNADAALGLGQTFQVSESIILNQLRSEGLMVHSGADTITAISQQHQPGSNSTVQMLGSHRISDALLSQQPHRLQRPGVDALIGQSSHTSQENYLQQSVAQGSDSMIGQDRLNGTDGLMGRQISYGDSMGSAGDHGLMQGMQLTHVTSLGDLQAHQLSKPEADDMAGSSYMAQQPGGQNQQQDLGLNKISEVDEEDKYMLPGDDQRMVAITALEHQAHGMDHDEEEGTNVEDNQDQSQHHEDQVDTAALIPTAQVGGIEKQQDGADCHNVCGICYKGFKRAAHLRDHMATHASAAGQVGVVGKKIRTTPHTCMVCFKAFQKPSQLERHMRIHTGERPFTCEICSKSFNQKNALQIHLRKHSGEKPHVCKYCSASFVQAGNLKTHIKRAHHKDMMSTMGFGQKQKQQHQQQPMPVAVAADGVGMGQMVTADSSGPSVSLSHEAQSHVGASLAAGDGAEEEEDEEENDTKPEIVSVVGGLDMNDMDMFHFSYS</sequence>
<dbReference type="GO" id="GO:0008270">
    <property type="term" value="F:zinc ion binding"/>
    <property type="evidence" value="ECO:0007669"/>
    <property type="project" value="UniProtKB-KW"/>
</dbReference>
<dbReference type="FunFam" id="3.30.160.60:FF:000264">
    <property type="entry name" value="Zinc finger protein 236"/>
    <property type="match status" value="2"/>
</dbReference>
<dbReference type="SMART" id="SM00451">
    <property type="entry name" value="ZnF_U1"/>
    <property type="match status" value="5"/>
</dbReference>
<name>A0AAE0Y4I5_9GAST</name>
<evidence type="ECO:0000256" key="6">
    <source>
        <dbReference type="ARBA" id="ARBA00022771"/>
    </source>
</evidence>
<feature type="domain" description="C2H2-type" evidence="14">
    <location>
        <begin position="1929"/>
        <end position="1956"/>
    </location>
</feature>
<dbReference type="EMBL" id="JAWDGP010006989">
    <property type="protein sequence ID" value="KAK3731759.1"/>
    <property type="molecule type" value="Genomic_DNA"/>
</dbReference>
<keyword evidence="8" id="KW-0805">Transcription regulation</keyword>
<dbReference type="SUPFAM" id="SSF57667">
    <property type="entry name" value="beta-beta-alpha zinc fingers"/>
    <property type="match status" value="14"/>
</dbReference>
<dbReference type="FunFam" id="3.30.160.60:FF:000376">
    <property type="entry name" value="Zinc finger protein 236"/>
    <property type="match status" value="1"/>
</dbReference>
<dbReference type="GO" id="GO:0005634">
    <property type="term" value="C:nucleus"/>
    <property type="evidence" value="ECO:0007669"/>
    <property type="project" value="UniProtKB-SubCell"/>
</dbReference>
<feature type="domain" description="C2H2-type" evidence="14">
    <location>
        <begin position="199"/>
        <end position="226"/>
    </location>
</feature>
<keyword evidence="11" id="KW-0539">Nucleus</keyword>
<feature type="compositionally biased region" description="Acidic residues" evidence="13">
    <location>
        <begin position="840"/>
        <end position="856"/>
    </location>
</feature>
<feature type="region of interest" description="Disordered" evidence="13">
    <location>
        <begin position="650"/>
        <end position="674"/>
    </location>
</feature>
<dbReference type="FunFam" id="3.30.160.60:FF:000226">
    <property type="entry name" value="Zinc finger protein 236 variant"/>
    <property type="match status" value="2"/>
</dbReference>
<dbReference type="GO" id="GO:0045892">
    <property type="term" value="P:negative regulation of DNA-templated transcription"/>
    <property type="evidence" value="ECO:0007669"/>
    <property type="project" value="UniProtKB-ARBA"/>
</dbReference>
<dbReference type="InterPro" id="IPR051643">
    <property type="entry name" value="Transcr_Reg_ZincFinger"/>
</dbReference>
<dbReference type="FunFam" id="3.30.160.60:FF:000624">
    <property type="entry name" value="zinc finger protein 697"/>
    <property type="match status" value="1"/>
</dbReference>
<keyword evidence="4" id="KW-0479">Metal-binding</keyword>
<feature type="domain" description="C2H2-type" evidence="14">
    <location>
        <begin position="745"/>
        <end position="772"/>
    </location>
</feature>
<feature type="domain" description="C2H2-type" evidence="14">
    <location>
        <begin position="364"/>
        <end position="392"/>
    </location>
</feature>
<keyword evidence="5" id="KW-0677">Repeat</keyword>
<dbReference type="Gene3D" id="3.30.160.60">
    <property type="entry name" value="Classic Zinc Finger"/>
    <property type="match status" value="24"/>
</dbReference>
<dbReference type="GO" id="GO:0000978">
    <property type="term" value="F:RNA polymerase II cis-regulatory region sequence-specific DNA binding"/>
    <property type="evidence" value="ECO:0007669"/>
    <property type="project" value="TreeGrafter"/>
</dbReference>
<dbReference type="Pfam" id="PF00096">
    <property type="entry name" value="zf-C2H2"/>
    <property type="match status" value="21"/>
</dbReference>
<evidence type="ECO:0000259" key="14">
    <source>
        <dbReference type="PROSITE" id="PS50157"/>
    </source>
</evidence>
<comment type="function">
    <text evidence="1">May be involved in transcriptional regulation.</text>
</comment>
<dbReference type="Proteomes" id="UP001283361">
    <property type="component" value="Unassembled WGS sequence"/>
</dbReference>
<dbReference type="InterPro" id="IPR013087">
    <property type="entry name" value="Znf_C2H2_type"/>
</dbReference>
<feature type="domain" description="C2H2-type" evidence="14">
    <location>
        <begin position="801"/>
        <end position="828"/>
    </location>
</feature>
<feature type="domain" description="C2H2-type" evidence="14">
    <location>
        <begin position="1276"/>
        <end position="1303"/>
    </location>
</feature>
<keyword evidence="10" id="KW-0804">Transcription</keyword>
<proteinExistence type="inferred from homology"/>
<feature type="domain" description="C2H2-type" evidence="14">
    <location>
        <begin position="574"/>
        <end position="601"/>
    </location>
</feature>
<evidence type="ECO:0000313" key="16">
    <source>
        <dbReference type="Proteomes" id="UP001283361"/>
    </source>
</evidence>
<feature type="domain" description="C2H2-type" evidence="14">
    <location>
        <begin position="1957"/>
        <end position="1984"/>
    </location>
</feature>
<protein>
    <recommendedName>
        <fullName evidence="14">C2H2-type domain-containing protein</fullName>
    </recommendedName>
</protein>
<evidence type="ECO:0000256" key="11">
    <source>
        <dbReference type="ARBA" id="ARBA00023242"/>
    </source>
</evidence>
<dbReference type="FunFam" id="3.30.160.60:FF:000709">
    <property type="entry name" value="GDNF-inducible zinc finger protein 1"/>
    <property type="match status" value="1"/>
</dbReference>
<feature type="domain" description="C2H2-type" evidence="14">
    <location>
        <begin position="546"/>
        <end position="573"/>
    </location>
</feature>
<evidence type="ECO:0000256" key="1">
    <source>
        <dbReference type="ARBA" id="ARBA00003767"/>
    </source>
</evidence>
<keyword evidence="16" id="KW-1185">Reference proteome</keyword>
<dbReference type="FunFam" id="3.30.160.60:FF:002343">
    <property type="entry name" value="Zinc finger protein 33A"/>
    <property type="match status" value="1"/>
</dbReference>
<feature type="domain" description="C2H2-type" evidence="14">
    <location>
        <begin position="630"/>
        <end position="657"/>
    </location>
</feature>
<feature type="domain" description="C2H2-type" evidence="14">
    <location>
        <begin position="1071"/>
        <end position="1098"/>
    </location>
</feature>
<keyword evidence="9" id="KW-0238">DNA-binding</keyword>
<feature type="domain" description="C2H2-type" evidence="14">
    <location>
        <begin position="1127"/>
        <end position="1154"/>
    </location>
</feature>
<dbReference type="InterPro" id="IPR003604">
    <property type="entry name" value="Matrin/U1-like-C_Znf_C2H2"/>
</dbReference>
<feature type="domain" description="C2H2-type" evidence="14">
    <location>
        <begin position="274"/>
        <end position="301"/>
    </location>
</feature>
<evidence type="ECO:0000256" key="2">
    <source>
        <dbReference type="ARBA" id="ARBA00004123"/>
    </source>
</evidence>
<feature type="domain" description="C2H2-type" evidence="14">
    <location>
        <begin position="330"/>
        <end position="358"/>
    </location>
</feature>
<dbReference type="FunFam" id="3.30.160.60:FF:000110">
    <property type="entry name" value="Zinc finger protein-like"/>
    <property type="match status" value="1"/>
</dbReference>
<dbReference type="FunFam" id="3.30.160.60:FF:000301">
    <property type="entry name" value="Zinc finger protein 236"/>
    <property type="match status" value="1"/>
</dbReference>
<organism evidence="15 16">
    <name type="scientific">Elysia crispata</name>
    <name type="common">lettuce slug</name>
    <dbReference type="NCBI Taxonomy" id="231223"/>
    <lineage>
        <taxon>Eukaryota</taxon>
        <taxon>Metazoa</taxon>
        <taxon>Spiralia</taxon>
        <taxon>Lophotrochozoa</taxon>
        <taxon>Mollusca</taxon>
        <taxon>Gastropoda</taxon>
        <taxon>Heterobranchia</taxon>
        <taxon>Euthyneura</taxon>
        <taxon>Panpulmonata</taxon>
        <taxon>Sacoglossa</taxon>
        <taxon>Placobranchoidea</taxon>
        <taxon>Plakobranchidae</taxon>
        <taxon>Elysia</taxon>
    </lineage>
</organism>
<dbReference type="FunFam" id="3.30.160.60:FF:002349">
    <property type="entry name" value="Zinc finger and BTB domain-containing 40"/>
    <property type="match status" value="2"/>
</dbReference>
<evidence type="ECO:0000256" key="7">
    <source>
        <dbReference type="ARBA" id="ARBA00022833"/>
    </source>
</evidence>
<feature type="domain" description="C2H2-type" evidence="14">
    <location>
        <begin position="717"/>
        <end position="744"/>
    </location>
</feature>
<comment type="subcellular location">
    <subcellularLocation>
        <location evidence="2">Nucleus</location>
    </subcellularLocation>
</comment>
<evidence type="ECO:0000256" key="12">
    <source>
        <dbReference type="PROSITE-ProRule" id="PRU00042"/>
    </source>
</evidence>
<dbReference type="FunFam" id="3.30.160.60:FF:000481">
    <property type="entry name" value="zinc finger protein 236"/>
    <property type="match status" value="1"/>
</dbReference>
<feature type="compositionally biased region" description="Acidic residues" evidence="13">
    <location>
        <begin position="1841"/>
        <end position="1853"/>
    </location>
</feature>
<feature type="compositionally biased region" description="Low complexity" evidence="13">
    <location>
        <begin position="484"/>
        <end position="493"/>
    </location>
</feature>
<feature type="domain" description="C2H2-type" evidence="14">
    <location>
        <begin position="171"/>
        <end position="198"/>
    </location>
</feature>
<keyword evidence="7" id="KW-0862">Zinc</keyword>
<feature type="domain" description="C2H2-type" evidence="14">
    <location>
        <begin position="1361"/>
        <end position="1388"/>
    </location>
</feature>
<gene>
    <name evidence="15" type="ORF">RRG08_035428</name>
</gene>
<dbReference type="FunFam" id="3.30.160.60:FF:000100">
    <property type="entry name" value="Zinc finger 45-like"/>
    <property type="match status" value="2"/>
</dbReference>
<dbReference type="FunFam" id="3.30.160.60:FF:000573">
    <property type="entry name" value="Putative zinc finger protein 236"/>
    <property type="match status" value="1"/>
</dbReference>
<feature type="domain" description="C2H2-type" evidence="14">
    <location>
        <begin position="229"/>
        <end position="256"/>
    </location>
</feature>
<dbReference type="FunFam" id="3.30.160.60:FF:000385">
    <property type="entry name" value="Zinc finger protein 236 variant"/>
    <property type="match status" value="1"/>
</dbReference>
<feature type="domain" description="C2H2-type" evidence="14">
    <location>
        <begin position="114"/>
        <end position="141"/>
    </location>
</feature>
<feature type="region of interest" description="Disordered" evidence="13">
    <location>
        <begin position="1778"/>
        <end position="1802"/>
    </location>
</feature>
<feature type="domain" description="C2H2-type" evidence="14">
    <location>
        <begin position="773"/>
        <end position="800"/>
    </location>
</feature>
<evidence type="ECO:0000256" key="4">
    <source>
        <dbReference type="ARBA" id="ARBA00022723"/>
    </source>
</evidence>